<comment type="pathway">
    <text evidence="8">Amino-acid biosynthesis; L-threonine biosynthesis; L-threonine from L-aspartate: step 4/5.</text>
</comment>
<dbReference type="SUPFAM" id="SSF56112">
    <property type="entry name" value="Protein kinase-like (PK-like)"/>
    <property type="match status" value="1"/>
</dbReference>
<dbReference type="Gene3D" id="3.30.200.20">
    <property type="entry name" value="Phosphorylase Kinase, domain 1"/>
    <property type="match status" value="1"/>
</dbReference>
<dbReference type="Pfam" id="PF01636">
    <property type="entry name" value="APH"/>
    <property type="match status" value="1"/>
</dbReference>
<evidence type="ECO:0000256" key="5">
    <source>
        <dbReference type="ARBA" id="ARBA00022777"/>
    </source>
</evidence>
<dbReference type="InterPro" id="IPR005280">
    <property type="entry name" value="Homoserine_kinase_II"/>
</dbReference>
<dbReference type="GO" id="GO:0009088">
    <property type="term" value="P:threonine biosynthetic process"/>
    <property type="evidence" value="ECO:0007669"/>
    <property type="project" value="UniProtKB-UniRule"/>
</dbReference>
<comment type="catalytic activity">
    <reaction evidence="8">
        <text>L-homoserine + ATP = O-phospho-L-homoserine + ADP + H(+)</text>
        <dbReference type="Rhea" id="RHEA:13985"/>
        <dbReference type="ChEBI" id="CHEBI:15378"/>
        <dbReference type="ChEBI" id="CHEBI:30616"/>
        <dbReference type="ChEBI" id="CHEBI:57476"/>
        <dbReference type="ChEBI" id="CHEBI:57590"/>
        <dbReference type="ChEBI" id="CHEBI:456216"/>
        <dbReference type="EC" id="2.7.1.39"/>
    </reaction>
</comment>
<sequence>MAVYTKVSDTQLAHFLSAYDVGMPRTFKGIAEGVENSNFYLETDRDRFILTLYEKRVNAEELPFFLSLMQYLVEAGLPTAAPVADREGEALKALNGRPAALIQFVTGVSKDQPDEEDCAALGIMLARLHKATAGFDGKRENNLSVDGWKTLIERCAGRADECSDGLNAFINEEMAALDKEWPGGDDLPRGVIHADLFPDNVLFTGHDITGIIDFYFACTDFYAYDLAVCLNSWCFDAKRNFIPGHAKAMIKGYEATRGLSDVEKKSLPLLARGASLRFLLTRLYDWLNQEPNALVTVKDPLEYAEKSRFFRSDEFRNLLDD</sequence>
<dbReference type="AlphaFoldDB" id="A0A8J3A4L0"/>
<dbReference type="UniPathway" id="UPA00050">
    <property type="reaction ID" value="UER00064"/>
</dbReference>
<evidence type="ECO:0000313" key="11">
    <source>
        <dbReference type="EMBL" id="GGH99549.1"/>
    </source>
</evidence>
<keyword evidence="3 8" id="KW-0791">Threonine biosynthesis</keyword>
<comment type="similarity">
    <text evidence="7 8">Belongs to the pseudomonas-type ThrB family.</text>
</comment>
<dbReference type="GO" id="GO:0004413">
    <property type="term" value="F:homoserine kinase activity"/>
    <property type="evidence" value="ECO:0007669"/>
    <property type="project" value="UniProtKB-UniRule"/>
</dbReference>
<organism evidence="11 13">
    <name type="scientific">Aquisalinus luteolus</name>
    <dbReference type="NCBI Taxonomy" id="1566827"/>
    <lineage>
        <taxon>Bacteria</taxon>
        <taxon>Pseudomonadati</taxon>
        <taxon>Pseudomonadota</taxon>
        <taxon>Alphaproteobacteria</taxon>
        <taxon>Parvularculales</taxon>
        <taxon>Parvularculaceae</taxon>
        <taxon>Aquisalinus</taxon>
    </lineage>
</organism>
<dbReference type="Proteomes" id="UP000621856">
    <property type="component" value="Unassembled WGS sequence"/>
</dbReference>
<dbReference type="EC" id="2.7.1.39" evidence="8 9"/>
<dbReference type="Gene3D" id="3.90.1200.10">
    <property type="match status" value="1"/>
</dbReference>
<evidence type="ECO:0000313" key="13">
    <source>
        <dbReference type="Proteomes" id="UP000621856"/>
    </source>
</evidence>
<dbReference type="InterPro" id="IPR011009">
    <property type="entry name" value="Kinase-like_dom_sf"/>
</dbReference>
<evidence type="ECO:0000256" key="3">
    <source>
        <dbReference type="ARBA" id="ARBA00022697"/>
    </source>
</evidence>
<reference evidence="11" key="3">
    <citation type="submission" date="2020-09" db="EMBL/GenBank/DDBJ databases">
        <authorList>
            <person name="Sun Q."/>
            <person name="Zhou Y."/>
        </authorList>
    </citation>
    <scope>NUCLEOTIDE SEQUENCE</scope>
    <source>
        <strain evidence="11">CGMCC 1.14984</strain>
    </source>
</reference>
<evidence type="ECO:0000256" key="8">
    <source>
        <dbReference type="HAMAP-Rule" id="MF_00301"/>
    </source>
</evidence>
<keyword evidence="2 8" id="KW-0808">Transferase</keyword>
<evidence type="ECO:0000256" key="4">
    <source>
        <dbReference type="ARBA" id="ARBA00022741"/>
    </source>
</evidence>
<dbReference type="Proteomes" id="UP000818603">
    <property type="component" value="Unassembled WGS sequence"/>
</dbReference>
<dbReference type="EMBL" id="VCJR02000002">
    <property type="protein sequence ID" value="NHK28798.1"/>
    <property type="molecule type" value="Genomic_DNA"/>
</dbReference>
<name>A0A8J3A4L0_9PROT</name>
<reference evidence="11" key="1">
    <citation type="journal article" date="2014" name="Int. J. Syst. Evol. Microbiol.">
        <title>Complete genome sequence of Corynebacterium casei LMG S-19264T (=DSM 44701T), isolated from a smear-ripened cheese.</title>
        <authorList>
            <consortium name="US DOE Joint Genome Institute (JGI-PGF)"/>
            <person name="Walter F."/>
            <person name="Albersmeier A."/>
            <person name="Kalinowski J."/>
            <person name="Ruckert C."/>
        </authorList>
    </citation>
    <scope>NUCLEOTIDE SEQUENCE</scope>
    <source>
        <strain evidence="11">CGMCC 1.14984</strain>
    </source>
</reference>
<accession>A0A8J3A4L0</accession>
<dbReference type="PANTHER" id="PTHR21064:SF6">
    <property type="entry name" value="AMINOGLYCOSIDE PHOSPHOTRANSFERASE DOMAIN-CONTAINING PROTEIN"/>
    <property type="match status" value="1"/>
</dbReference>
<evidence type="ECO:0000256" key="2">
    <source>
        <dbReference type="ARBA" id="ARBA00022679"/>
    </source>
</evidence>
<dbReference type="NCBIfam" id="TIGR00938">
    <property type="entry name" value="thrB_alt"/>
    <property type="match status" value="1"/>
</dbReference>
<evidence type="ECO:0000256" key="9">
    <source>
        <dbReference type="NCBIfam" id="TIGR00938"/>
    </source>
</evidence>
<keyword evidence="14" id="KW-1185">Reference proteome</keyword>
<reference evidence="12 14" key="2">
    <citation type="submission" date="2020-02" db="EMBL/GenBank/DDBJ databases">
        <title>Genome sequence of Parvularcula flava strain NH6-79.</title>
        <authorList>
            <person name="Abdul Karim M.H."/>
            <person name="Lam M.Q."/>
            <person name="Chen S.J."/>
            <person name="Yahya A."/>
            <person name="Shahir S."/>
            <person name="Shamsir M.S."/>
            <person name="Chong C.S."/>
        </authorList>
    </citation>
    <scope>NUCLEOTIDE SEQUENCE [LARGE SCALE GENOMIC DNA]</scope>
    <source>
        <strain evidence="12 14">NH6-79</strain>
    </source>
</reference>
<keyword evidence="1 8" id="KW-0028">Amino-acid biosynthesis</keyword>
<evidence type="ECO:0000313" key="12">
    <source>
        <dbReference type="EMBL" id="NHK28798.1"/>
    </source>
</evidence>
<keyword evidence="6 8" id="KW-0067">ATP-binding</keyword>
<dbReference type="InterPro" id="IPR050249">
    <property type="entry name" value="Pseudomonas-type_ThrB"/>
</dbReference>
<dbReference type="CDD" id="cd05153">
    <property type="entry name" value="HomoserineK_II"/>
    <property type="match status" value="1"/>
</dbReference>
<proteinExistence type="inferred from homology"/>
<dbReference type="PANTHER" id="PTHR21064">
    <property type="entry name" value="AMINOGLYCOSIDE PHOSPHOTRANSFERASE DOMAIN-CONTAINING PROTEIN-RELATED"/>
    <property type="match status" value="1"/>
</dbReference>
<keyword evidence="4 8" id="KW-0547">Nucleotide-binding</keyword>
<dbReference type="GO" id="GO:0005524">
    <property type="term" value="F:ATP binding"/>
    <property type="evidence" value="ECO:0007669"/>
    <property type="project" value="UniProtKB-KW"/>
</dbReference>
<gene>
    <name evidence="8 11" type="primary">thrB</name>
    <name evidence="12" type="ORF">FF098_012830</name>
    <name evidence="11" type="ORF">GCM10011355_25770</name>
</gene>
<evidence type="ECO:0000259" key="10">
    <source>
        <dbReference type="Pfam" id="PF01636"/>
    </source>
</evidence>
<evidence type="ECO:0000256" key="7">
    <source>
        <dbReference type="ARBA" id="ARBA00038240"/>
    </source>
</evidence>
<dbReference type="HAMAP" id="MF_00301">
    <property type="entry name" value="Homoser_kinase_2"/>
    <property type="match status" value="1"/>
</dbReference>
<feature type="domain" description="Aminoglycoside phosphotransferase" evidence="10">
    <location>
        <begin position="27"/>
        <end position="259"/>
    </location>
</feature>
<dbReference type="EMBL" id="BMGZ01000002">
    <property type="protein sequence ID" value="GGH99549.1"/>
    <property type="molecule type" value="Genomic_DNA"/>
</dbReference>
<comment type="caution">
    <text evidence="11">The sequence shown here is derived from an EMBL/GenBank/DDBJ whole genome shotgun (WGS) entry which is preliminary data.</text>
</comment>
<dbReference type="RefSeq" id="WP_155141087.1">
    <property type="nucleotide sequence ID" value="NZ_BMGZ01000002.1"/>
</dbReference>
<evidence type="ECO:0000313" key="14">
    <source>
        <dbReference type="Proteomes" id="UP000818603"/>
    </source>
</evidence>
<dbReference type="NCBIfam" id="NF003558">
    <property type="entry name" value="PRK05231.1"/>
    <property type="match status" value="1"/>
</dbReference>
<evidence type="ECO:0000256" key="1">
    <source>
        <dbReference type="ARBA" id="ARBA00022605"/>
    </source>
</evidence>
<evidence type="ECO:0000256" key="6">
    <source>
        <dbReference type="ARBA" id="ARBA00022840"/>
    </source>
</evidence>
<keyword evidence="5 8" id="KW-0418">Kinase</keyword>
<dbReference type="InterPro" id="IPR002575">
    <property type="entry name" value="Aminoglycoside_PTrfase"/>
</dbReference>
<protein>
    <recommendedName>
        <fullName evidence="8 9">Homoserine kinase</fullName>
        <shortName evidence="8">HK</shortName>
        <shortName evidence="8">HSK</shortName>
        <ecNumber evidence="8 9">2.7.1.39</ecNumber>
    </recommendedName>
</protein>